<dbReference type="Proteomes" id="UP000254079">
    <property type="component" value="Unassembled WGS sequence"/>
</dbReference>
<protein>
    <submittedName>
        <fullName evidence="1">Putative replication protein</fullName>
    </submittedName>
</protein>
<sequence>MGITSALFDYAPDDDGIITLPFSEFADRCGYPRKRLSKAFRKSIDDSLTRIQQTVVKFRFPAAKGHLNNINVNLLAYSSLNTELDVIEIQPQKQLSELYYVDYKRILKLKMLDKLGRKETAKVTVYIL</sequence>
<reference evidence="1 2" key="1">
    <citation type="submission" date="2018-06" db="EMBL/GenBank/DDBJ databases">
        <authorList>
            <consortium name="Pathogen Informatics"/>
            <person name="Doyle S."/>
        </authorList>
    </citation>
    <scope>NUCLEOTIDE SEQUENCE [LARGE SCALE GENOMIC DNA]</scope>
    <source>
        <strain evidence="1 2">NCTC8622</strain>
    </source>
</reference>
<dbReference type="AlphaFoldDB" id="A0A377AZM1"/>
<organism evidence="1 2">
    <name type="scientific">Escherichia coli</name>
    <dbReference type="NCBI Taxonomy" id="562"/>
    <lineage>
        <taxon>Bacteria</taxon>
        <taxon>Pseudomonadati</taxon>
        <taxon>Pseudomonadota</taxon>
        <taxon>Gammaproteobacteria</taxon>
        <taxon>Enterobacterales</taxon>
        <taxon>Enterobacteriaceae</taxon>
        <taxon>Escherichia</taxon>
    </lineage>
</organism>
<evidence type="ECO:0000313" key="1">
    <source>
        <dbReference type="EMBL" id="STL40449.1"/>
    </source>
</evidence>
<evidence type="ECO:0000313" key="2">
    <source>
        <dbReference type="Proteomes" id="UP000254079"/>
    </source>
</evidence>
<name>A0A377AZM1_ECOLX</name>
<gene>
    <name evidence="1" type="primary">repB_3</name>
    <name evidence="1" type="ORF">NCTC8622_07972</name>
</gene>
<dbReference type="EMBL" id="UGCP01000006">
    <property type="protein sequence ID" value="STL40449.1"/>
    <property type="molecule type" value="Genomic_DNA"/>
</dbReference>
<accession>A0A377AZM1</accession>
<proteinExistence type="predicted"/>